<proteinExistence type="predicted"/>
<organism evidence="1 2">
    <name type="scientific">Oceanobacillus oncorhynchi</name>
    <dbReference type="NCBI Taxonomy" id="545501"/>
    <lineage>
        <taxon>Bacteria</taxon>
        <taxon>Bacillati</taxon>
        <taxon>Bacillota</taxon>
        <taxon>Bacilli</taxon>
        <taxon>Bacillales</taxon>
        <taxon>Bacillaceae</taxon>
        <taxon>Oceanobacillus</taxon>
    </lineage>
</organism>
<keyword evidence="2" id="KW-1185">Reference proteome</keyword>
<dbReference type="EMBL" id="CDGG01000001">
    <property type="protein sequence ID" value="CEI83258.1"/>
    <property type="molecule type" value="Genomic_DNA"/>
</dbReference>
<dbReference type="Proteomes" id="UP000040453">
    <property type="component" value="Unassembled WGS sequence"/>
</dbReference>
<name>A0A0A1MJJ7_9BACI</name>
<protein>
    <submittedName>
        <fullName evidence="1">Uncharacterized protein</fullName>
    </submittedName>
</protein>
<evidence type="ECO:0000313" key="1">
    <source>
        <dbReference type="EMBL" id="CEI83258.1"/>
    </source>
</evidence>
<sequence length="159" mass="19241">MIFTMLNFPLDRMTNMKKVIVSTKENLDYGTLIWIYANNRKVYRSSKSIDSEMPFHHYDSHYMGMMEELYRDQEKHPLLFKQMIEESNRIFGVCLNKRRNEDGSRDMKVLFFSDWDSVQDFAEDTYPKLVKAEVKRRKEAKQKWLERGKLFSEKKKMSQ</sequence>
<reference evidence="1 2" key="1">
    <citation type="submission" date="2014-11" db="EMBL/GenBank/DDBJ databases">
        <authorList>
            <person name="Urmite Genomes Urmite Genomes"/>
        </authorList>
    </citation>
    <scope>NUCLEOTIDE SEQUENCE [LARGE SCALE GENOMIC DNA]</scope>
    <source>
        <strain evidence="1 2">Oc5</strain>
    </source>
</reference>
<gene>
    <name evidence="1" type="ORF">BN997_03163</name>
</gene>
<evidence type="ECO:0000313" key="2">
    <source>
        <dbReference type="Proteomes" id="UP000040453"/>
    </source>
</evidence>
<accession>A0A0A1MJJ7</accession>
<dbReference type="STRING" id="545501.BN997_03163"/>
<dbReference type="AlphaFoldDB" id="A0A0A1MJJ7"/>